<gene>
    <name evidence="1" type="ORF">IF1G_08804</name>
</gene>
<keyword evidence="2" id="KW-1185">Reference proteome</keyword>
<proteinExistence type="predicted"/>
<evidence type="ECO:0000313" key="1">
    <source>
        <dbReference type="EMBL" id="TQV92286.1"/>
    </source>
</evidence>
<accession>A0A545US64</accession>
<name>A0A545US64_9HYPO</name>
<organism evidence="1 2">
    <name type="scientific">Cordyceps javanica</name>
    <dbReference type="NCBI Taxonomy" id="43265"/>
    <lineage>
        <taxon>Eukaryota</taxon>
        <taxon>Fungi</taxon>
        <taxon>Dikarya</taxon>
        <taxon>Ascomycota</taxon>
        <taxon>Pezizomycotina</taxon>
        <taxon>Sordariomycetes</taxon>
        <taxon>Hypocreomycetidae</taxon>
        <taxon>Hypocreales</taxon>
        <taxon>Cordycipitaceae</taxon>
        <taxon>Cordyceps</taxon>
    </lineage>
</organism>
<comment type="caution">
    <text evidence="1">The sequence shown here is derived from an EMBL/GenBank/DDBJ whole genome shotgun (WGS) entry which is preliminary data.</text>
</comment>
<dbReference type="EMBL" id="SPUK01000015">
    <property type="protein sequence ID" value="TQV92286.1"/>
    <property type="molecule type" value="Genomic_DNA"/>
</dbReference>
<sequence>MSRRLLGTALCQPFADLCSSLQLFVALCTQYSAGLCGFCSPLRTWTLLLSVNVLGGQMKWAVWRRLPATNLTYQYGQVAAAASARIILHHLASTPSLSSCIHARCLPRYQPPARHSTCQCQPANQLAKAATFPAIFLLCPPTRLHPASYLAIQPTRDRVSITNSRYIVLPNLSPIHTTRTARPVLTGHAENNSS</sequence>
<protein>
    <submittedName>
        <fullName evidence="1">Uncharacterized protein</fullName>
    </submittedName>
</protein>
<dbReference type="AlphaFoldDB" id="A0A545US64"/>
<reference evidence="1 2" key="1">
    <citation type="journal article" date="2019" name="Appl. Microbiol. Biotechnol.">
        <title>Genome sequence of Isaria javanica and comparative genome analysis insights into family S53 peptidase evolution in fungal entomopathogens.</title>
        <authorList>
            <person name="Lin R."/>
            <person name="Zhang X."/>
            <person name="Xin B."/>
            <person name="Zou M."/>
            <person name="Gao Y."/>
            <person name="Qin F."/>
            <person name="Hu Q."/>
            <person name="Xie B."/>
            <person name="Cheng X."/>
        </authorList>
    </citation>
    <scope>NUCLEOTIDE SEQUENCE [LARGE SCALE GENOMIC DNA]</scope>
    <source>
        <strain evidence="1 2">IJ1G</strain>
    </source>
</reference>
<evidence type="ECO:0000313" key="2">
    <source>
        <dbReference type="Proteomes" id="UP000315783"/>
    </source>
</evidence>
<dbReference type="Proteomes" id="UP000315783">
    <property type="component" value="Unassembled WGS sequence"/>
</dbReference>